<keyword evidence="3 6" id="KW-0732">Signal</keyword>
<comment type="similarity">
    <text evidence="1 6">Belongs to the 5'-nucleotidase family.</text>
</comment>
<dbReference type="SUPFAM" id="SSF56300">
    <property type="entry name" value="Metallo-dependent phosphatases"/>
    <property type="match status" value="1"/>
</dbReference>
<evidence type="ECO:0000256" key="4">
    <source>
        <dbReference type="ARBA" id="ARBA00022741"/>
    </source>
</evidence>
<proteinExistence type="inferred from homology"/>
<dbReference type="PANTHER" id="PTHR11575">
    <property type="entry name" value="5'-NUCLEOTIDASE-RELATED"/>
    <property type="match status" value="1"/>
</dbReference>
<evidence type="ECO:0000259" key="9">
    <source>
        <dbReference type="Pfam" id="PF02872"/>
    </source>
</evidence>
<evidence type="ECO:0000256" key="2">
    <source>
        <dbReference type="ARBA" id="ARBA00022723"/>
    </source>
</evidence>
<evidence type="ECO:0000256" key="7">
    <source>
        <dbReference type="SAM" id="MobiDB-lite"/>
    </source>
</evidence>
<dbReference type="STRING" id="857340.A0A086T404"/>
<evidence type="ECO:0000313" key="11">
    <source>
        <dbReference type="Proteomes" id="UP000029964"/>
    </source>
</evidence>
<dbReference type="PRINTS" id="PR01607">
    <property type="entry name" value="APYRASEFAMLY"/>
</dbReference>
<dbReference type="EMBL" id="JPKY01000055">
    <property type="protein sequence ID" value="KFH44086.1"/>
    <property type="molecule type" value="Genomic_DNA"/>
</dbReference>
<dbReference type="Pfam" id="PF02872">
    <property type="entry name" value="5_nucleotid_C"/>
    <property type="match status" value="1"/>
</dbReference>
<organism evidence="10 11">
    <name type="scientific">Hapsidospora chrysogenum (strain ATCC 11550 / CBS 779.69 / DSM 880 / IAM 14645 / JCM 23072 / IMI 49137)</name>
    <name type="common">Acremonium chrysogenum</name>
    <dbReference type="NCBI Taxonomy" id="857340"/>
    <lineage>
        <taxon>Eukaryota</taxon>
        <taxon>Fungi</taxon>
        <taxon>Dikarya</taxon>
        <taxon>Ascomycota</taxon>
        <taxon>Pezizomycotina</taxon>
        <taxon>Sordariomycetes</taxon>
        <taxon>Hypocreomycetidae</taxon>
        <taxon>Hypocreales</taxon>
        <taxon>Bionectriaceae</taxon>
        <taxon>Hapsidospora</taxon>
    </lineage>
</organism>
<protein>
    <submittedName>
        <fullName evidence="10">Apyrase-like protein</fullName>
    </submittedName>
</protein>
<gene>
    <name evidence="10" type="ORF">ACRE_051440</name>
</gene>
<dbReference type="FunFam" id="3.60.21.10:FF:000020">
    <property type="entry name" value="NT5E isoform 4"/>
    <property type="match status" value="1"/>
</dbReference>
<dbReference type="SUPFAM" id="SSF55816">
    <property type="entry name" value="5'-nucleotidase (syn. UDP-sugar hydrolase), C-terminal domain"/>
    <property type="match status" value="1"/>
</dbReference>
<dbReference type="GO" id="GO:0046872">
    <property type="term" value="F:metal ion binding"/>
    <property type="evidence" value="ECO:0007669"/>
    <property type="project" value="UniProtKB-KW"/>
</dbReference>
<accession>A0A086T404</accession>
<dbReference type="InterPro" id="IPR029052">
    <property type="entry name" value="Metallo-depent_PP-like"/>
</dbReference>
<dbReference type="AlphaFoldDB" id="A0A086T404"/>
<feature type="compositionally biased region" description="Basic and acidic residues" evidence="7">
    <location>
        <begin position="568"/>
        <end position="582"/>
    </location>
</feature>
<feature type="chain" id="PRO_5005106472" evidence="6">
    <location>
        <begin position="19"/>
        <end position="627"/>
    </location>
</feature>
<dbReference type="PANTHER" id="PTHR11575:SF24">
    <property type="entry name" value="5'-NUCLEOTIDASE"/>
    <property type="match status" value="1"/>
</dbReference>
<sequence>MKSAALAALGAFASAALADDVLLSKHANHLHRRSIDEQGNWNVCELDFMRGAEALLGTRYVRGITPLTSHYMYTAFFHVNDVHAHLDEFSSSGTDCEEPEEGCYGGYARIKSKVTELRKAHPDNLWLNAGDEFQGTLFYSFYGPEKIAVTVNDLKFDVMTLGNHEWDGGDDELGRFLDNLTFPVVSANVKSEHKLLKKHIKPYHVFEDKNLAIIGATTEETPSISDVGEKTKFLDPIESVQNAVKDIREKHKDVKYIVLLSHLGFDVDQELAEKSDGISLIIGGHSHTLLGDMEDAEGKYPTIVENSKGDEVFVVTSYRWGEYLGSINILFDEQGRIMGYRGKPIHLTNETSQDKELQAKIESWRGPFEEFAAEVLGSTDADLVQETCQEEDCLLGQVMADAMLEYRQNQTASEGEDKGPDFTLLNAGGVRAEIAEGNITRGQVLTSFPFGNAVVELKYTGDEVRTILEGAVSMVNQNNGEEIGSWFQVSRGIKIEYNPDADEGSRLVSVQVGGEPLDDDRDYRIVTLDFLAGGGDNIFEETKDFATLDLQDEVLVQYVQAHSPMSPKLEERVVKTDKKPEEGSAEGSEEGSEESSEEGSDNDDAAGALAAPIWAAALAVGVAMVIM</sequence>
<dbReference type="OrthoDB" id="7722975at2759"/>
<dbReference type="GO" id="GO:0000166">
    <property type="term" value="F:nucleotide binding"/>
    <property type="evidence" value="ECO:0007669"/>
    <property type="project" value="UniProtKB-KW"/>
</dbReference>
<feature type="domain" description="5'-Nucleotidase C-terminal" evidence="9">
    <location>
        <begin position="376"/>
        <end position="538"/>
    </location>
</feature>
<dbReference type="InterPro" id="IPR006179">
    <property type="entry name" value="5_nucleotidase/apyrase"/>
</dbReference>
<evidence type="ECO:0000256" key="3">
    <source>
        <dbReference type="ARBA" id="ARBA00022729"/>
    </source>
</evidence>
<dbReference type="Gene3D" id="3.60.21.10">
    <property type="match status" value="1"/>
</dbReference>
<dbReference type="Pfam" id="PF00149">
    <property type="entry name" value="Metallophos"/>
    <property type="match status" value="1"/>
</dbReference>
<dbReference type="GO" id="GO:0009166">
    <property type="term" value="P:nucleotide catabolic process"/>
    <property type="evidence" value="ECO:0007669"/>
    <property type="project" value="InterPro"/>
</dbReference>
<dbReference type="CDD" id="cd07409">
    <property type="entry name" value="MPP_CD73_N"/>
    <property type="match status" value="1"/>
</dbReference>
<evidence type="ECO:0000259" key="8">
    <source>
        <dbReference type="Pfam" id="PF00149"/>
    </source>
</evidence>
<dbReference type="InterPro" id="IPR004843">
    <property type="entry name" value="Calcineurin-like_PHP"/>
</dbReference>
<evidence type="ECO:0000256" key="1">
    <source>
        <dbReference type="ARBA" id="ARBA00006654"/>
    </source>
</evidence>
<dbReference type="Gene3D" id="3.90.780.10">
    <property type="entry name" value="5'-Nucleotidase, C-terminal domain"/>
    <property type="match status" value="1"/>
</dbReference>
<feature type="domain" description="Calcineurin-like phosphoesterase" evidence="8">
    <location>
        <begin position="76"/>
        <end position="288"/>
    </location>
</feature>
<evidence type="ECO:0000313" key="10">
    <source>
        <dbReference type="EMBL" id="KFH44086.1"/>
    </source>
</evidence>
<feature type="region of interest" description="Disordered" evidence="7">
    <location>
        <begin position="567"/>
        <end position="605"/>
    </location>
</feature>
<keyword evidence="5 6" id="KW-0378">Hydrolase</keyword>
<keyword evidence="4 6" id="KW-0547">Nucleotide-binding</keyword>
<dbReference type="Proteomes" id="UP000029964">
    <property type="component" value="Unassembled WGS sequence"/>
</dbReference>
<dbReference type="GO" id="GO:0016787">
    <property type="term" value="F:hydrolase activity"/>
    <property type="evidence" value="ECO:0007669"/>
    <property type="project" value="UniProtKB-KW"/>
</dbReference>
<feature type="signal peptide" evidence="6">
    <location>
        <begin position="1"/>
        <end position="18"/>
    </location>
</feature>
<name>A0A086T404_HAPC1</name>
<keyword evidence="2" id="KW-0479">Metal-binding</keyword>
<keyword evidence="11" id="KW-1185">Reference proteome</keyword>
<dbReference type="InterPro" id="IPR008334">
    <property type="entry name" value="5'-Nucleotdase_C"/>
</dbReference>
<dbReference type="HOGENOM" id="CLU_005854_7_1_1"/>
<comment type="caution">
    <text evidence="10">The sequence shown here is derived from an EMBL/GenBank/DDBJ whole genome shotgun (WGS) entry which is preliminary data.</text>
</comment>
<dbReference type="InterPro" id="IPR036907">
    <property type="entry name" value="5'-Nucleotdase_C_sf"/>
</dbReference>
<evidence type="ECO:0000256" key="5">
    <source>
        <dbReference type="ARBA" id="ARBA00022801"/>
    </source>
</evidence>
<evidence type="ECO:0000256" key="6">
    <source>
        <dbReference type="RuleBase" id="RU362119"/>
    </source>
</evidence>
<feature type="compositionally biased region" description="Acidic residues" evidence="7">
    <location>
        <begin position="583"/>
        <end position="604"/>
    </location>
</feature>
<reference evidence="11" key="1">
    <citation type="journal article" date="2014" name="Genome Announc.">
        <title>Genome sequence and annotation of Acremonium chrysogenum, producer of the beta-lactam antibiotic cephalosporin C.</title>
        <authorList>
            <person name="Terfehr D."/>
            <person name="Dahlmann T.A."/>
            <person name="Specht T."/>
            <person name="Zadra I."/>
            <person name="Kuernsteiner H."/>
            <person name="Kueck U."/>
        </authorList>
    </citation>
    <scope>NUCLEOTIDE SEQUENCE [LARGE SCALE GENOMIC DNA]</scope>
    <source>
        <strain evidence="11">ATCC 11550 / CBS 779.69 / DSM 880 / IAM 14645 / JCM 23072 / IMI 49137</strain>
    </source>
</reference>